<dbReference type="Proteomes" id="UP001597511">
    <property type="component" value="Unassembled WGS sequence"/>
</dbReference>
<organism evidence="2 3">
    <name type="scientific">Terrimonas rubra</name>
    <dbReference type="NCBI Taxonomy" id="1035890"/>
    <lineage>
        <taxon>Bacteria</taxon>
        <taxon>Pseudomonadati</taxon>
        <taxon>Bacteroidota</taxon>
        <taxon>Chitinophagia</taxon>
        <taxon>Chitinophagales</taxon>
        <taxon>Chitinophagaceae</taxon>
        <taxon>Terrimonas</taxon>
    </lineage>
</organism>
<proteinExistence type="predicted"/>
<evidence type="ECO:0000313" key="2">
    <source>
        <dbReference type="EMBL" id="MFD2921812.1"/>
    </source>
</evidence>
<gene>
    <name evidence="2" type="ORF">ACFS6H_18985</name>
</gene>
<dbReference type="EMBL" id="JBHUOZ010000003">
    <property type="protein sequence ID" value="MFD2921812.1"/>
    <property type="molecule type" value="Genomic_DNA"/>
</dbReference>
<keyword evidence="3" id="KW-1185">Reference proteome</keyword>
<comment type="caution">
    <text evidence="2">The sequence shown here is derived from an EMBL/GenBank/DDBJ whole genome shotgun (WGS) entry which is preliminary data.</text>
</comment>
<name>A0ABW6ACY4_9BACT</name>
<accession>A0ABW6ACY4</accession>
<evidence type="ECO:0000256" key="1">
    <source>
        <dbReference type="SAM" id="Phobius"/>
    </source>
</evidence>
<keyword evidence="1" id="KW-0812">Transmembrane</keyword>
<keyword evidence="1" id="KW-1133">Transmembrane helix</keyword>
<dbReference type="InterPro" id="IPR024294">
    <property type="entry name" value="DUF3810"/>
</dbReference>
<dbReference type="RefSeq" id="WP_386102845.1">
    <property type="nucleotide sequence ID" value="NZ_JBHUOZ010000003.1"/>
</dbReference>
<feature type="transmembrane region" description="Helical" evidence="1">
    <location>
        <begin position="96"/>
        <end position="122"/>
    </location>
</feature>
<sequence length="370" mass="43563">MQQFISRLFKRLLKSWSWILLIVGAIVVKWVSLYPDWIERNYTYGVYPVIAKLQRFLLGWIPFSIGDIFYLFLILVLVFRVVKFFRLLLQRKLNRVYFAAALQQFIFLILFVYVFFNVLWGLNYNRVGIAQQLELKVQKYSTEDLDTLVNLLHDHLNYQAGFINEQSRDSFHRKSALFSGAAQAFASATPQFTFLKYSPKSVKPSLYSYIGNYLGFQGYYNPFSGEAQVNTYTPASLHPFVATHEIAHQLGYAKENEANFVGFLACRTHPSPVFKYSVYFDMYNYASRELARRDTALYRHYQQDLHPQVITDIEEYRSYLRKYRNPLETVMTWGYGHFLKANNQPSGFETYSEVVAWLIAYYKKYGKEVI</sequence>
<feature type="transmembrane region" description="Helical" evidence="1">
    <location>
        <begin position="12"/>
        <end position="32"/>
    </location>
</feature>
<protein>
    <submittedName>
        <fullName evidence="2">DUF3810 domain-containing protein</fullName>
    </submittedName>
</protein>
<evidence type="ECO:0000313" key="3">
    <source>
        <dbReference type="Proteomes" id="UP001597511"/>
    </source>
</evidence>
<reference evidence="3" key="1">
    <citation type="journal article" date="2019" name="Int. J. Syst. Evol. Microbiol.">
        <title>The Global Catalogue of Microorganisms (GCM) 10K type strain sequencing project: providing services to taxonomists for standard genome sequencing and annotation.</title>
        <authorList>
            <consortium name="The Broad Institute Genomics Platform"/>
            <consortium name="The Broad Institute Genome Sequencing Center for Infectious Disease"/>
            <person name="Wu L."/>
            <person name="Ma J."/>
        </authorList>
    </citation>
    <scope>NUCLEOTIDE SEQUENCE [LARGE SCALE GENOMIC DNA]</scope>
    <source>
        <strain evidence="3">KCTC 23299</strain>
    </source>
</reference>
<keyword evidence="1" id="KW-0472">Membrane</keyword>
<dbReference type="Pfam" id="PF12725">
    <property type="entry name" value="DUF3810"/>
    <property type="match status" value="1"/>
</dbReference>